<name>A0AAN8YMF0_SOLBU</name>
<feature type="compositionally biased region" description="Polar residues" evidence="9">
    <location>
        <begin position="40"/>
        <end position="54"/>
    </location>
</feature>
<evidence type="ECO:0000256" key="9">
    <source>
        <dbReference type="SAM" id="MobiDB-lite"/>
    </source>
</evidence>
<dbReference type="Pfam" id="PF04144">
    <property type="entry name" value="SCAMP"/>
    <property type="match status" value="2"/>
</dbReference>
<dbReference type="AlphaFoldDB" id="A0AAN8YMF0"/>
<gene>
    <name evidence="10" type="ORF">RDI58_005263</name>
</gene>
<feature type="transmembrane region" description="Helical" evidence="7">
    <location>
        <begin position="249"/>
        <end position="271"/>
    </location>
</feature>
<protein>
    <recommendedName>
        <fullName evidence="7">Secretory carrier-associated membrane protein</fullName>
        <shortName evidence="7">Secretory carrier membrane protein</shortName>
    </recommendedName>
</protein>
<dbReference type="PANTHER" id="PTHR10687:SF62">
    <property type="entry name" value="SECRETORY CARRIER-ASSOCIATED MEMBRANE PROTEIN"/>
    <property type="match status" value="1"/>
</dbReference>
<keyword evidence="7" id="KW-1003">Cell membrane</keyword>
<dbReference type="Proteomes" id="UP001371456">
    <property type="component" value="Unassembled WGS sequence"/>
</dbReference>
<dbReference type="GO" id="GO:0030658">
    <property type="term" value="C:transport vesicle membrane"/>
    <property type="evidence" value="ECO:0007669"/>
    <property type="project" value="UniProtKB-SubCell"/>
</dbReference>
<feature type="transmembrane region" description="Helical" evidence="7">
    <location>
        <begin position="177"/>
        <end position="196"/>
    </location>
</feature>
<keyword evidence="6 7" id="KW-0968">Cytoplasmic vesicle</keyword>
<proteinExistence type="inferred from homology"/>
<evidence type="ECO:0000256" key="8">
    <source>
        <dbReference type="SAM" id="Coils"/>
    </source>
</evidence>
<feature type="region of interest" description="Disordered" evidence="9">
    <location>
        <begin position="1"/>
        <end position="68"/>
    </location>
</feature>
<comment type="function">
    <text evidence="1 7">Probably involved in membrane trafficking.</text>
</comment>
<evidence type="ECO:0000313" key="11">
    <source>
        <dbReference type="Proteomes" id="UP001371456"/>
    </source>
</evidence>
<dbReference type="GO" id="GO:0015031">
    <property type="term" value="P:protein transport"/>
    <property type="evidence" value="ECO:0007669"/>
    <property type="project" value="InterPro"/>
</dbReference>
<evidence type="ECO:0000256" key="5">
    <source>
        <dbReference type="ARBA" id="ARBA00023136"/>
    </source>
</evidence>
<evidence type="ECO:0000256" key="2">
    <source>
        <dbReference type="ARBA" id="ARBA00010482"/>
    </source>
</evidence>
<evidence type="ECO:0000313" key="10">
    <source>
        <dbReference type="EMBL" id="KAK6797561.1"/>
    </source>
</evidence>
<feature type="compositionally biased region" description="Basic and acidic residues" evidence="9">
    <location>
        <begin position="1"/>
        <end position="10"/>
    </location>
</feature>
<keyword evidence="3 7" id="KW-0812">Transmembrane</keyword>
<dbReference type="GO" id="GO:0005886">
    <property type="term" value="C:plasma membrane"/>
    <property type="evidence" value="ECO:0007669"/>
    <property type="project" value="UniProtKB-SubCell"/>
</dbReference>
<feature type="transmembrane region" description="Helical" evidence="7">
    <location>
        <begin position="145"/>
        <end position="170"/>
    </location>
</feature>
<feature type="transmembrane region" description="Helical" evidence="7">
    <location>
        <begin position="216"/>
        <end position="237"/>
    </location>
</feature>
<keyword evidence="7" id="KW-0813">Transport</keyword>
<reference evidence="10 11" key="1">
    <citation type="submission" date="2024-02" db="EMBL/GenBank/DDBJ databases">
        <title>de novo genome assembly of Solanum bulbocastanum strain 11H21.</title>
        <authorList>
            <person name="Hosaka A.J."/>
        </authorList>
    </citation>
    <scope>NUCLEOTIDE SEQUENCE [LARGE SCALE GENOMIC DNA]</scope>
    <source>
        <tissue evidence="10">Young leaves</tissue>
    </source>
</reference>
<feature type="transmembrane region" description="Helical" evidence="7">
    <location>
        <begin position="291"/>
        <end position="315"/>
    </location>
</feature>
<dbReference type="EMBL" id="JBANQN010000002">
    <property type="protein sequence ID" value="KAK6797561.1"/>
    <property type="molecule type" value="Genomic_DNA"/>
</dbReference>
<organism evidence="10 11">
    <name type="scientific">Solanum bulbocastanum</name>
    <name type="common">Wild potato</name>
    <dbReference type="NCBI Taxonomy" id="147425"/>
    <lineage>
        <taxon>Eukaryota</taxon>
        <taxon>Viridiplantae</taxon>
        <taxon>Streptophyta</taxon>
        <taxon>Embryophyta</taxon>
        <taxon>Tracheophyta</taxon>
        <taxon>Spermatophyta</taxon>
        <taxon>Magnoliopsida</taxon>
        <taxon>eudicotyledons</taxon>
        <taxon>Gunneridae</taxon>
        <taxon>Pentapetalae</taxon>
        <taxon>asterids</taxon>
        <taxon>lamiids</taxon>
        <taxon>Solanales</taxon>
        <taxon>Solanaceae</taxon>
        <taxon>Solanoideae</taxon>
        <taxon>Solaneae</taxon>
        <taxon>Solanum</taxon>
    </lineage>
</organism>
<evidence type="ECO:0000256" key="3">
    <source>
        <dbReference type="ARBA" id="ARBA00022692"/>
    </source>
</evidence>
<sequence length="344" mass="38796">MAGRYDHNPFEEEEEVNPFADGGGRGKSSGQSKFSGGAFYTTSGSVPPATNSRLSPLPPEPADFYDHNASIDIPLDNASDLKKKEKELQSKENELRRREQDLKRREDAAARAGIVLEEKNWPPFFPIIHHDIANEIPIHLQKLQYVAFTTFLGLIACLLWNIVATTTAWIKEGDVKIWFLSIIYFISGVPGAYFMWYRPLYRAFRFFKILHASLMSLSPCLPLFFALFSLPLLIEVFGHRTEGAMKFAWFFLFYLVHIVFCVFAAVAPPVVFRGKSLTGILPAVDLIGKNVLVGIFYFIGFGLFCLESLLSIWVIQQVYMYFRGSGKAAQMKQEAARGALRAAI</sequence>
<comment type="caution">
    <text evidence="10">The sequence shown here is derived from an EMBL/GenBank/DDBJ whole genome shotgun (WGS) entry which is preliminary data.</text>
</comment>
<evidence type="ECO:0000256" key="6">
    <source>
        <dbReference type="ARBA" id="ARBA00023329"/>
    </source>
</evidence>
<keyword evidence="4 7" id="KW-1133">Transmembrane helix</keyword>
<dbReference type="InterPro" id="IPR007273">
    <property type="entry name" value="SCAMP"/>
</dbReference>
<evidence type="ECO:0000256" key="1">
    <source>
        <dbReference type="ARBA" id="ARBA00004003"/>
    </source>
</evidence>
<evidence type="ECO:0000256" key="4">
    <source>
        <dbReference type="ARBA" id="ARBA00022989"/>
    </source>
</evidence>
<keyword evidence="11" id="KW-1185">Reference proteome</keyword>
<evidence type="ECO:0000256" key="7">
    <source>
        <dbReference type="RuleBase" id="RU363122"/>
    </source>
</evidence>
<dbReference type="GO" id="GO:0055038">
    <property type="term" value="C:recycling endosome membrane"/>
    <property type="evidence" value="ECO:0007669"/>
    <property type="project" value="TreeGrafter"/>
</dbReference>
<comment type="caution">
    <text evidence="7">Lacks conserved residue(s) required for the propagation of feature annotation.</text>
</comment>
<comment type="subcellular location">
    <subcellularLocation>
        <location evidence="7">Cell membrane</location>
        <topology evidence="7">Multi-pass membrane protein</topology>
    </subcellularLocation>
    <subcellularLocation>
        <location evidence="7">Cytoplasmic vesicle</location>
        <location evidence="7">Secretory vesicle membrane</location>
        <topology evidence="7">Multi-pass membrane protein</topology>
    </subcellularLocation>
</comment>
<feature type="coiled-coil region" evidence="8">
    <location>
        <begin position="78"/>
        <end position="108"/>
    </location>
</feature>
<comment type="similarity">
    <text evidence="2 7">Belongs to the SCAMP family.</text>
</comment>
<keyword evidence="5 7" id="KW-0472">Membrane</keyword>
<keyword evidence="8" id="KW-0175">Coiled coil</keyword>
<dbReference type="GO" id="GO:0032588">
    <property type="term" value="C:trans-Golgi network membrane"/>
    <property type="evidence" value="ECO:0007669"/>
    <property type="project" value="TreeGrafter"/>
</dbReference>
<dbReference type="PANTHER" id="PTHR10687">
    <property type="entry name" value="SECRETORY CARRIER-ASSOCIATED MEMBRANE PROTEIN SCAMP"/>
    <property type="match status" value="1"/>
</dbReference>
<feature type="compositionally biased region" description="Low complexity" evidence="9">
    <location>
        <begin position="28"/>
        <end position="37"/>
    </location>
</feature>
<accession>A0AAN8YMF0</accession>